<dbReference type="RefSeq" id="XP_022235305.1">
    <property type="nucleotide sequence ID" value="XM_022379597.1"/>
</dbReference>
<proteinExistence type="predicted"/>
<dbReference type="Proteomes" id="UP000694941">
    <property type="component" value="Unplaced"/>
</dbReference>
<name>A0ABM1RVA0_LIMPO</name>
<evidence type="ECO:0000313" key="3">
    <source>
        <dbReference type="RefSeq" id="XP_022235305.1"/>
    </source>
</evidence>
<dbReference type="GeneID" id="111083235"/>
<gene>
    <name evidence="3" type="primary">LOC111083235</name>
</gene>
<feature type="compositionally biased region" description="Polar residues" evidence="1">
    <location>
        <begin position="1"/>
        <end position="26"/>
    </location>
</feature>
<organism evidence="2 3">
    <name type="scientific">Limulus polyphemus</name>
    <name type="common">Atlantic horseshoe crab</name>
    <dbReference type="NCBI Taxonomy" id="6850"/>
    <lineage>
        <taxon>Eukaryota</taxon>
        <taxon>Metazoa</taxon>
        <taxon>Ecdysozoa</taxon>
        <taxon>Arthropoda</taxon>
        <taxon>Chelicerata</taxon>
        <taxon>Merostomata</taxon>
        <taxon>Xiphosura</taxon>
        <taxon>Limulidae</taxon>
        <taxon>Limulus</taxon>
    </lineage>
</organism>
<keyword evidence="2" id="KW-1185">Reference proteome</keyword>
<feature type="non-terminal residue" evidence="3">
    <location>
        <position position="1"/>
    </location>
</feature>
<reference evidence="3" key="1">
    <citation type="submission" date="2025-08" db="UniProtKB">
        <authorList>
            <consortium name="RefSeq"/>
        </authorList>
    </citation>
    <scope>IDENTIFICATION</scope>
    <source>
        <tissue evidence="3">Muscle</tissue>
    </source>
</reference>
<sequence>FQNIGRSSKTNNSRNSHKNFNLSIQGDSLRKKQTLEDRLPVIDEEGNGDPGYEFVFADNLKGFLTDEKNEEHFEDSDSTSEDDYEDSYDYLDNGTDDVDEACRRKYDLCMESGSTNPGKLRCQKSYFLCLLDDDEDIYNEL</sequence>
<protein>
    <submittedName>
        <fullName evidence="3">Uncharacterized protein LOC111083235</fullName>
    </submittedName>
</protein>
<evidence type="ECO:0000256" key="1">
    <source>
        <dbReference type="SAM" id="MobiDB-lite"/>
    </source>
</evidence>
<accession>A0ABM1RVA0</accession>
<feature type="region of interest" description="Disordered" evidence="1">
    <location>
        <begin position="1"/>
        <end position="27"/>
    </location>
</feature>
<evidence type="ECO:0000313" key="2">
    <source>
        <dbReference type="Proteomes" id="UP000694941"/>
    </source>
</evidence>